<name>A0A6A4IFT2_9AGAR</name>
<gene>
    <name evidence="2" type="ORF">BT96DRAFT_56537</name>
</gene>
<reference evidence="2" key="1">
    <citation type="journal article" date="2019" name="Environ. Microbiol.">
        <title>Fungal ecological strategies reflected in gene transcription - a case study of two litter decomposers.</title>
        <authorList>
            <person name="Barbi F."/>
            <person name="Kohler A."/>
            <person name="Barry K."/>
            <person name="Baskaran P."/>
            <person name="Daum C."/>
            <person name="Fauchery L."/>
            <person name="Ihrmark K."/>
            <person name="Kuo A."/>
            <person name="LaButti K."/>
            <person name="Lipzen A."/>
            <person name="Morin E."/>
            <person name="Grigoriev I.V."/>
            <person name="Henrissat B."/>
            <person name="Lindahl B."/>
            <person name="Martin F."/>
        </authorList>
    </citation>
    <scope>NUCLEOTIDE SEQUENCE</scope>
    <source>
        <strain evidence="2">JB14</strain>
    </source>
</reference>
<dbReference type="SUPFAM" id="SSF81383">
    <property type="entry name" value="F-box domain"/>
    <property type="match status" value="1"/>
</dbReference>
<keyword evidence="3" id="KW-1185">Reference proteome</keyword>
<evidence type="ECO:0000313" key="2">
    <source>
        <dbReference type="EMBL" id="KAE9407967.1"/>
    </source>
</evidence>
<feature type="domain" description="F-box" evidence="1">
    <location>
        <begin position="24"/>
        <end position="65"/>
    </location>
</feature>
<evidence type="ECO:0000259" key="1">
    <source>
        <dbReference type="Pfam" id="PF12937"/>
    </source>
</evidence>
<evidence type="ECO:0000313" key="3">
    <source>
        <dbReference type="Proteomes" id="UP000799118"/>
    </source>
</evidence>
<dbReference type="OrthoDB" id="2831009at2759"/>
<accession>A0A6A4IFT2</accession>
<dbReference type="EMBL" id="ML769393">
    <property type="protein sequence ID" value="KAE9407967.1"/>
    <property type="molecule type" value="Genomic_DNA"/>
</dbReference>
<protein>
    <recommendedName>
        <fullName evidence="1">F-box domain-containing protein</fullName>
    </recommendedName>
</protein>
<dbReference type="InterPro" id="IPR001810">
    <property type="entry name" value="F-box_dom"/>
</dbReference>
<sequence length="305" mass="34824">MHSLKDHTSRGDGHSNLRVSRTTFSDLPSEILLVIFAYACRTGEHWEALSCSLVCAHWRALVFSDPNMFSHIALVAHDRDPYPTPPTFTSAHLRMVKLTHLYLERSENCFLSVTIKTPTRFRGMNASIPWQSYISVAAIDILQRNSQRIKHLHLRVDHGLLHDLAYWDPCGEDIDSGHSLPCSQVIPFDNLSSLSVDYISRNFFYFPFQSLPRLKHLTFSNEGFYFFQKTTSQNVPALKFPKLETFGISQSPNFHQLCRAMGVTSCFTAYPTSGLVPNAQLGRPHYFQHCHFAGDLPRYICAQNR</sequence>
<dbReference type="Proteomes" id="UP000799118">
    <property type="component" value="Unassembled WGS sequence"/>
</dbReference>
<dbReference type="AlphaFoldDB" id="A0A6A4IFT2"/>
<dbReference type="Gene3D" id="1.20.1280.50">
    <property type="match status" value="1"/>
</dbReference>
<dbReference type="InterPro" id="IPR036047">
    <property type="entry name" value="F-box-like_dom_sf"/>
</dbReference>
<proteinExistence type="predicted"/>
<dbReference type="Pfam" id="PF12937">
    <property type="entry name" value="F-box-like"/>
    <property type="match status" value="1"/>
</dbReference>
<organism evidence="2 3">
    <name type="scientific">Gymnopus androsaceus JB14</name>
    <dbReference type="NCBI Taxonomy" id="1447944"/>
    <lineage>
        <taxon>Eukaryota</taxon>
        <taxon>Fungi</taxon>
        <taxon>Dikarya</taxon>
        <taxon>Basidiomycota</taxon>
        <taxon>Agaricomycotina</taxon>
        <taxon>Agaricomycetes</taxon>
        <taxon>Agaricomycetidae</taxon>
        <taxon>Agaricales</taxon>
        <taxon>Marasmiineae</taxon>
        <taxon>Omphalotaceae</taxon>
        <taxon>Gymnopus</taxon>
    </lineage>
</organism>